<dbReference type="RefSeq" id="WP_145289426.1">
    <property type="nucleotide sequence ID" value="NZ_CP036291.1"/>
</dbReference>
<reference evidence="1 2" key="1">
    <citation type="submission" date="2019-02" db="EMBL/GenBank/DDBJ databases">
        <title>Deep-cultivation of Planctomycetes and their phenomic and genomic characterization uncovers novel biology.</title>
        <authorList>
            <person name="Wiegand S."/>
            <person name="Jogler M."/>
            <person name="Boedeker C."/>
            <person name="Pinto D."/>
            <person name="Vollmers J."/>
            <person name="Rivas-Marin E."/>
            <person name="Kohn T."/>
            <person name="Peeters S.H."/>
            <person name="Heuer A."/>
            <person name="Rast P."/>
            <person name="Oberbeckmann S."/>
            <person name="Bunk B."/>
            <person name="Jeske O."/>
            <person name="Meyerdierks A."/>
            <person name="Storesund J.E."/>
            <person name="Kallscheuer N."/>
            <person name="Luecker S."/>
            <person name="Lage O.M."/>
            <person name="Pohl T."/>
            <person name="Merkel B.J."/>
            <person name="Hornburger P."/>
            <person name="Mueller R.-W."/>
            <person name="Bruemmer F."/>
            <person name="Labrenz M."/>
            <person name="Spormann A.M."/>
            <person name="Op den Camp H."/>
            <person name="Overmann J."/>
            <person name="Amann R."/>
            <person name="Jetten M.S.M."/>
            <person name="Mascher T."/>
            <person name="Medema M.H."/>
            <person name="Devos D.P."/>
            <person name="Kaster A.-K."/>
            <person name="Ovreas L."/>
            <person name="Rohde M."/>
            <person name="Galperin M.Y."/>
            <person name="Jogler C."/>
        </authorList>
    </citation>
    <scope>NUCLEOTIDE SEQUENCE [LARGE SCALE GENOMIC DNA]</scope>
    <source>
        <strain evidence="1 2">Pla175</strain>
    </source>
</reference>
<evidence type="ECO:0000313" key="1">
    <source>
        <dbReference type="EMBL" id="QDU90600.1"/>
    </source>
</evidence>
<evidence type="ECO:0008006" key="3">
    <source>
        <dbReference type="Google" id="ProtNLM"/>
    </source>
</evidence>
<dbReference type="Proteomes" id="UP000317429">
    <property type="component" value="Chromosome"/>
</dbReference>
<sequence length="85" mass="9495">MVETTICLDDKLMEEAQRLAAETGRSLDALLDNVLRDAVQRSKQAEQETVKPFPTFKLGQPPAGLDMNNNEAVRDFLDAEEPGKY</sequence>
<dbReference type="EMBL" id="CP036291">
    <property type="protein sequence ID" value="QDU90600.1"/>
    <property type="molecule type" value="Genomic_DNA"/>
</dbReference>
<organism evidence="1 2">
    <name type="scientific">Pirellulimonas nuda</name>
    <dbReference type="NCBI Taxonomy" id="2528009"/>
    <lineage>
        <taxon>Bacteria</taxon>
        <taxon>Pseudomonadati</taxon>
        <taxon>Planctomycetota</taxon>
        <taxon>Planctomycetia</taxon>
        <taxon>Pirellulales</taxon>
        <taxon>Lacipirellulaceae</taxon>
        <taxon>Pirellulimonas</taxon>
    </lineage>
</organism>
<keyword evidence="2" id="KW-1185">Reference proteome</keyword>
<protein>
    <recommendedName>
        <fullName evidence="3">DUF2191 domain-containing protein</fullName>
    </recommendedName>
</protein>
<dbReference type="KEGG" id="pnd:Pla175_40090"/>
<evidence type="ECO:0000313" key="2">
    <source>
        <dbReference type="Proteomes" id="UP000317429"/>
    </source>
</evidence>
<accession>A0A518DGJ5</accession>
<proteinExistence type="predicted"/>
<dbReference type="AlphaFoldDB" id="A0A518DGJ5"/>
<gene>
    <name evidence="1" type="ORF">Pla175_40090</name>
</gene>
<name>A0A518DGJ5_9BACT</name>